<protein>
    <recommendedName>
        <fullName evidence="5 9">Mannonate dehydratase</fullName>
        <ecNumber evidence="5 9">4.2.1.8</ecNumber>
    </recommendedName>
    <alternativeName>
        <fullName evidence="9">D-mannonate hydro-lyase</fullName>
    </alternativeName>
</protein>
<dbReference type="EC" id="4.2.1.8" evidence="5 9"/>
<comment type="catalytic activity">
    <reaction evidence="1 9">
        <text>D-mannonate = 2-dehydro-3-deoxy-D-gluconate + H2O</text>
        <dbReference type="Rhea" id="RHEA:20097"/>
        <dbReference type="ChEBI" id="CHEBI:15377"/>
        <dbReference type="ChEBI" id="CHEBI:17767"/>
        <dbReference type="ChEBI" id="CHEBI:57990"/>
        <dbReference type="EC" id="4.2.1.8"/>
    </reaction>
</comment>
<dbReference type="PATRIC" id="fig|742738.3.peg.569"/>
<evidence type="ECO:0000256" key="4">
    <source>
        <dbReference type="ARBA" id="ARBA00007389"/>
    </source>
</evidence>
<evidence type="ECO:0000256" key="1">
    <source>
        <dbReference type="ARBA" id="ARBA00001794"/>
    </source>
</evidence>
<comment type="cofactor">
    <cofactor evidence="9">
        <name>Fe(2+)</name>
        <dbReference type="ChEBI" id="CHEBI:29033"/>
    </cofactor>
    <cofactor evidence="9">
        <name>Mn(2+)</name>
        <dbReference type="ChEBI" id="CHEBI:29035"/>
    </cofactor>
</comment>
<dbReference type="HAMAP" id="MF_00106">
    <property type="entry name" value="UxuA"/>
    <property type="match status" value="1"/>
</dbReference>
<comment type="pathway">
    <text evidence="3 9">Carbohydrate metabolism; pentose and glucuronate interconversion.</text>
</comment>
<keyword evidence="6 9" id="KW-0408">Iron</keyword>
<dbReference type="NCBIfam" id="TIGR00695">
    <property type="entry name" value="uxuA"/>
    <property type="match status" value="1"/>
</dbReference>
<dbReference type="GO" id="GO:0008198">
    <property type="term" value="F:ferrous iron binding"/>
    <property type="evidence" value="ECO:0007669"/>
    <property type="project" value="TreeGrafter"/>
</dbReference>
<evidence type="ECO:0000256" key="6">
    <source>
        <dbReference type="ARBA" id="ARBA00023004"/>
    </source>
</evidence>
<evidence type="ECO:0000256" key="5">
    <source>
        <dbReference type="ARBA" id="ARBA00012927"/>
    </source>
</evidence>
<dbReference type="AlphaFoldDB" id="A0A096CQA6"/>
<comment type="function">
    <text evidence="2 9">Catalyzes the dehydration of D-mannonate.</text>
</comment>
<evidence type="ECO:0000313" key="11">
    <source>
        <dbReference type="Proteomes" id="UP000029585"/>
    </source>
</evidence>
<evidence type="ECO:0000256" key="7">
    <source>
        <dbReference type="ARBA" id="ARBA00023211"/>
    </source>
</evidence>
<evidence type="ECO:0000313" key="10">
    <source>
        <dbReference type="EMBL" id="KGF56972.1"/>
    </source>
</evidence>
<keyword evidence="7 9" id="KW-0464">Manganese</keyword>
<dbReference type="SUPFAM" id="SSF51658">
    <property type="entry name" value="Xylose isomerase-like"/>
    <property type="match status" value="1"/>
</dbReference>
<dbReference type="Gene3D" id="3.20.20.150">
    <property type="entry name" value="Divalent-metal-dependent TIM barrel enzymes"/>
    <property type="match status" value="1"/>
</dbReference>
<sequence length="369" mass="41695">MKMTFRWYGSQLDPIPLRYIKQIPNMSGVVTSLMDLPAGALWPTERISALKDEVNAAGLEMEVIESVNVHEDIKLGLPGRDAYIDNYRETVRRLGQAGVKVICYNFMPVFDWTRTDLAKPRPDGSTVLAYDQAVIDRITDPQAFADQIQQGAGEFEMAGWEPERMAELKRLFAQYRNVSHEDLFRNLKYFLEAVIPVCEQYDVKMAIHPDDPPWDIFGLPRIYTCRENMRRIVELVDSPYNGLTLCSGSLGSSPCNDIPALVREFGGEGHIHFAHVRNIKFTGPGRFEEAAHLSGDGSLDLYEIMKAYYDVGFDGYIRPDHGRMIWDEKGRAGYGLYDRALGASYLNGLWEAIQKNNIQRNGQNGAAAV</sequence>
<evidence type="ECO:0000256" key="3">
    <source>
        <dbReference type="ARBA" id="ARBA00004892"/>
    </source>
</evidence>
<evidence type="ECO:0000256" key="9">
    <source>
        <dbReference type="HAMAP-Rule" id="MF_00106"/>
    </source>
</evidence>
<dbReference type="Proteomes" id="UP000029585">
    <property type="component" value="Unassembled WGS sequence"/>
</dbReference>
<dbReference type="InterPro" id="IPR036237">
    <property type="entry name" value="Xyl_isomerase-like_sf"/>
</dbReference>
<dbReference type="PIRSF" id="PIRSF016049">
    <property type="entry name" value="Man_dehyd"/>
    <property type="match status" value="1"/>
</dbReference>
<organism evidence="10 11">
    <name type="scientific">Flavonifractor plautii 1_3_50AFAA</name>
    <dbReference type="NCBI Taxonomy" id="742738"/>
    <lineage>
        <taxon>Bacteria</taxon>
        <taxon>Bacillati</taxon>
        <taxon>Bacillota</taxon>
        <taxon>Clostridia</taxon>
        <taxon>Eubacteriales</taxon>
        <taxon>Oscillospiraceae</taxon>
        <taxon>Flavonifractor</taxon>
    </lineage>
</organism>
<dbReference type="UniPathway" id="UPA00246"/>
<gene>
    <name evidence="9" type="primary">uxuA</name>
    <name evidence="10" type="ORF">HMPREF9460_00547</name>
</gene>
<proteinExistence type="inferred from homology"/>
<comment type="caution">
    <text evidence="10">The sequence shown here is derived from an EMBL/GenBank/DDBJ whole genome shotgun (WGS) entry which is preliminary data.</text>
</comment>
<evidence type="ECO:0000256" key="2">
    <source>
        <dbReference type="ARBA" id="ARBA00002713"/>
    </source>
</evidence>
<dbReference type="GO" id="GO:0042840">
    <property type="term" value="P:D-glucuronate catabolic process"/>
    <property type="evidence" value="ECO:0007669"/>
    <property type="project" value="TreeGrafter"/>
</dbReference>
<dbReference type="EMBL" id="ADLO01000021">
    <property type="protein sequence ID" value="KGF56972.1"/>
    <property type="molecule type" value="Genomic_DNA"/>
</dbReference>
<dbReference type="InterPro" id="IPR004628">
    <property type="entry name" value="Man_deHydtase"/>
</dbReference>
<keyword evidence="11" id="KW-1185">Reference proteome</keyword>
<dbReference type="eggNOG" id="COG1312">
    <property type="taxonomic scope" value="Bacteria"/>
</dbReference>
<keyword evidence="8 9" id="KW-0456">Lyase</keyword>
<dbReference type="GO" id="GO:0008927">
    <property type="term" value="F:mannonate dehydratase activity"/>
    <property type="evidence" value="ECO:0007669"/>
    <property type="project" value="UniProtKB-UniRule"/>
</dbReference>
<dbReference type="HOGENOM" id="CLU_058621_1_0_9"/>
<dbReference type="PANTHER" id="PTHR30387:SF2">
    <property type="entry name" value="MANNONATE DEHYDRATASE"/>
    <property type="match status" value="1"/>
</dbReference>
<dbReference type="NCBIfam" id="NF003027">
    <property type="entry name" value="PRK03906.1"/>
    <property type="match status" value="2"/>
</dbReference>
<dbReference type="GO" id="GO:0030145">
    <property type="term" value="F:manganese ion binding"/>
    <property type="evidence" value="ECO:0007669"/>
    <property type="project" value="TreeGrafter"/>
</dbReference>
<dbReference type="RefSeq" id="WP_044938752.1">
    <property type="nucleotide sequence ID" value="NZ_KN174161.1"/>
</dbReference>
<evidence type="ECO:0000256" key="8">
    <source>
        <dbReference type="ARBA" id="ARBA00023239"/>
    </source>
</evidence>
<dbReference type="Pfam" id="PF03786">
    <property type="entry name" value="UxuA"/>
    <property type="match status" value="1"/>
</dbReference>
<reference evidence="10 11" key="1">
    <citation type="submission" date="2011-08" db="EMBL/GenBank/DDBJ databases">
        <title>The Genome Sequence of Clostridium orbiscindens 1_3_50AFAA.</title>
        <authorList>
            <consortium name="The Broad Institute Genome Sequencing Platform"/>
            <person name="Earl A."/>
            <person name="Ward D."/>
            <person name="Feldgarden M."/>
            <person name="Gevers D."/>
            <person name="Daigneault M."/>
            <person name="Strauss J."/>
            <person name="Allen-Vercoe E."/>
            <person name="Young S.K."/>
            <person name="Zeng Q."/>
            <person name="Gargeya S."/>
            <person name="Fitzgerald M."/>
            <person name="Haas B."/>
            <person name="Abouelleil A."/>
            <person name="Alvarado L."/>
            <person name="Arachchi H.M."/>
            <person name="Berlin A."/>
            <person name="Brown A."/>
            <person name="Chapman S.B."/>
            <person name="Chen Z."/>
            <person name="Dunbar C."/>
            <person name="Freedman E."/>
            <person name="Gearin G."/>
            <person name="Gellesch M."/>
            <person name="Goldberg J."/>
            <person name="Griggs A."/>
            <person name="Gujja S."/>
            <person name="Heiman D."/>
            <person name="Howarth C."/>
            <person name="Larson L."/>
            <person name="Lui A."/>
            <person name="MacDonald P.J.P."/>
            <person name="Montmayeur A."/>
            <person name="Murphy C."/>
            <person name="Neiman D."/>
            <person name="Pearson M."/>
            <person name="Priest M."/>
            <person name="Roberts A."/>
            <person name="Saif S."/>
            <person name="Shea T."/>
            <person name="Shenoy N."/>
            <person name="Sisk P."/>
            <person name="Stolte C."/>
            <person name="Sykes S."/>
            <person name="Wortman J."/>
            <person name="Nusbaum C."/>
            <person name="Birren B."/>
        </authorList>
    </citation>
    <scope>NUCLEOTIDE SEQUENCE [LARGE SCALE GENOMIC DNA]</scope>
    <source>
        <strain evidence="10 11">1_3_50AFAA</strain>
    </source>
</reference>
<dbReference type="PANTHER" id="PTHR30387">
    <property type="entry name" value="MANNONATE DEHYDRATASE"/>
    <property type="match status" value="1"/>
</dbReference>
<name>A0A096CQA6_FLAPL</name>
<accession>A0A096CQA6</accession>
<comment type="similarity">
    <text evidence="4 9">Belongs to the mannonate dehydratase family.</text>
</comment>